<keyword evidence="2 4" id="KW-0067">ATP-binding</keyword>
<sequence length="225" mass="24575">MVKIDNLTLKYADKLAIRQLSLSIASGEKVAIIGPSGSGKSTLLSHLYSLLKERAAFCSQKQGLVDGLSTYHNVYMGALSRHHWTYNLINLIVPFSTPLAEVEALCHQLSLDVPMSKVLSKLSGGQRQRVALARALYQQQATFIGDEPFSALDPLMAEQLLTMVLAGHSTCIIALHDKSGALRHFDRILGLRNGELCLDVTQDALTPELIDNFYSPETLALVSNA</sequence>
<protein>
    <submittedName>
        <fullName evidence="4">ATP-binding cassette domain-containing protein</fullName>
    </submittedName>
</protein>
<dbReference type="PROSITE" id="PS00211">
    <property type="entry name" value="ABC_TRANSPORTER_1"/>
    <property type="match status" value="1"/>
</dbReference>
<dbReference type="Pfam" id="PF00005">
    <property type="entry name" value="ABC_tran"/>
    <property type="match status" value="1"/>
</dbReference>
<dbReference type="RefSeq" id="WP_220111235.1">
    <property type="nucleotide sequence ID" value="NZ_JAHZST010000018.1"/>
</dbReference>
<keyword evidence="1" id="KW-0547">Nucleotide-binding</keyword>
<dbReference type="PANTHER" id="PTHR24220">
    <property type="entry name" value="IMPORT ATP-BINDING PROTEIN"/>
    <property type="match status" value="1"/>
</dbReference>
<name>A0ABS7E868_9GAMM</name>
<proteinExistence type="predicted"/>
<dbReference type="SUPFAM" id="SSF52540">
    <property type="entry name" value="P-loop containing nucleoside triphosphate hydrolases"/>
    <property type="match status" value="1"/>
</dbReference>
<dbReference type="InterPro" id="IPR015854">
    <property type="entry name" value="ABC_transpr_LolD-like"/>
</dbReference>
<comment type="caution">
    <text evidence="4">The sequence shown here is derived from an EMBL/GenBank/DDBJ whole genome shotgun (WGS) entry which is preliminary data.</text>
</comment>
<dbReference type="PANTHER" id="PTHR24220:SF659">
    <property type="entry name" value="TRANSPORTER, PUTATIVE-RELATED"/>
    <property type="match status" value="1"/>
</dbReference>
<evidence type="ECO:0000313" key="4">
    <source>
        <dbReference type="EMBL" id="MBW8185873.1"/>
    </source>
</evidence>
<gene>
    <name evidence="4" type="ORF">K0625_19715</name>
</gene>
<dbReference type="InterPro" id="IPR003593">
    <property type="entry name" value="AAA+_ATPase"/>
</dbReference>
<evidence type="ECO:0000259" key="3">
    <source>
        <dbReference type="PROSITE" id="PS50893"/>
    </source>
</evidence>
<evidence type="ECO:0000256" key="1">
    <source>
        <dbReference type="ARBA" id="ARBA00022741"/>
    </source>
</evidence>
<reference evidence="4 5" key="1">
    <citation type="submission" date="2021-07" db="EMBL/GenBank/DDBJ databases">
        <title>Shewanella sp. nov, isolated from SCS.</title>
        <authorList>
            <person name="Cao W.R."/>
        </authorList>
    </citation>
    <scope>NUCLEOTIDE SEQUENCE [LARGE SCALE GENOMIC DNA]</scope>
    <source>
        <strain evidence="4 5">NR704-98</strain>
    </source>
</reference>
<dbReference type="GO" id="GO:0005524">
    <property type="term" value="F:ATP binding"/>
    <property type="evidence" value="ECO:0007669"/>
    <property type="project" value="UniProtKB-KW"/>
</dbReference>
<accession>A0ABS7E868</accession>
<organism evidence="4 5">
    <name type="scientific">Shewanella nanhaiensis</name>
    <dbReference type="NCBI Taxonomy" id="2864872"/>
    <lineage>
        <taxon>Bacteria</taxon>
        <taxon>Pseudomonadati</taxon>
        <taxon>Pseudomonadota</taxon>
        <taxon>Gammaproteobacteria</taxon>
        <taxon>Alteromonadales</taxon>
        <taxon>Shewanellaceae</taxon>
        <taxon>Shewanella</taxon>
    </lineage>
</organism>
<feature type="domain" description="ABC transporter" evidence="3">
    <location>
        <begin position="2"/>
        <end position="218"/>
    </location>
</feature>
<dbReference type="Proteomes" id="UP001195963">
    <property type="component" value="Unassembled WGS sequence"/>
</dbReference>
<evidence type="ECO:0000256" key="2">
    <source>
        <dbReference type="ARBA" id="ARBA00022840"/>
    </source>
</evidence>
<dbReference type="PROSITE" id="PS50893">
    <property type="entry name" value="ABC_TRANSPORTER_2"/>
    <property type="match status" value="1"/>
</dbReference>
<dbReference type="InterPro" id="IPR003439">
    <property type="entry name" value="ABC_transporter-like_ATP-bd"/>
</dbReference>
<dbReference type="Gene3D" id="3.40.50.300">
    <property type="entry name" value="P-loop containing nucleotide triphosphate hydrolases"/>
    <property type="match status" value="1"/>
</dbReference>
<evidence type="ECO:0000313" key="5">
    <source>
        <dbReference type="Proteomes" id="UP001195963"/>
    </source>
</evidence>
<keyword evidence="5" id="KW-1185">Reference proteome</keyword>
<dbReference type="SMART" id="SM00382">
    <property type="entry name" value="AAA"/>
    <property type="match status" value="1"/>
</dbReference>
<dbReference type="EMBL" id="JAHZST010000018">
    <property type="protein sequence ID" value="MBW8185873.1"/>
    <property type="molecule type" value="Genomic_DNA"/>
</dbReference>
<dbReference type="InterPro" id="IPR027417">
    <property type="entry name" value="P-loop_NTPase"/>
</dbReference>
<dbReference type="InterPro" id="IPR017871">
    <property type="entry name" value="ABC_transporter-like_CS"/>
</dbReference>